<evidence type="ECO:0000256" key="5">
    <source>
        <dbReference type="ARBA" id="ARBA00023155"/>
    </source>
</evidence>
<evidence type="ECO:0000256" key="6">
    <source>
        <dbReference type="ARBA" id="ARBA00023242"/>
    </source>
</evidence>
<dbReference type="PROSITE" id="PS00027">
    <property type="entry name" value="HOMEOBOX_1"/>
    <property type="match status" value="1"/>
</dbReference>
<dbReference type="InterPro" id="IPR020479">
    <property type="entry name" value="HD_metazoa"/>
</dbReference>
<dbReference type="Gene3D" id="1.10.10.60">
    <property type="entry name" value="Homeodomain-like"/>
    <property type="match status" value="1"/>
</dbReference>
<evidence type="ECO:0000256" key="3">
    <source>
        <dbReference type="ARBA" id="ARBA00022473"/>
    </source>
</evidence>
<reference evidence="11" key="3">
    <citation type="journal article" date="2014" name="Nature">
        <title>Elephant shark genome provides unique insights into gnathostome evolution.</title>
        <authorList>
            <consortium name="International Elephant Shark Genome Sequencing Consortium"/>
            <person name="Venkatesh B."/>
            <person name="Lee A.P."/>
            <person name="Ravi V."/>
            <person name="Maurya A.K."/>
            <person name="Lian M.M."/>
            <person name="Swann J.B."/>
            <person name="Ohta Y."/>
            <person name="Flajnik M.F."/>
            <person name="Sutoh Y."/>
            <person name="Kasahara M."/>
            <person name="Hoon S."/>
            <person name="Gangu V."/>
            <person name="Roy S.W."/>
            <person name="Irimia M."/>
            <person name="Korzh V."/>
            <person name="Kondrychyn I."/>
            <person name="Lim Z.W."/>
            <person name="Tay B.H."/>
            <person name="Tohari S."/>
            <person name="Kong K.W."/>
            <person name="Ho S."/>
            <person name="Lorente-Galdos B."/>
            <person name="Quilez J."/>
            <person name="Marques-Bonet T."/>
            <person name="Raney B.J."/>
            <person name="Ingham P.W."/>
            <person name="Tay A."/>
            <person name="Hillier L.W."/>
            <person name="Minx P."/>
            <person name="Boehm T."/>
            <person name="Wilson R.K."/>
            <person name="Brenner S."/>
            <person name="Warren W.C."/>
        </authorList>
    </citation>
    <scope>NUCLEOTIDE SEQUENCE [LARGE SCALE GENOMIC DNA]</scope>
</reference>
<reference evidence="11" key="2">
    <citation type="journal article" date="2007" name="PLoS Biol.">
        <title>Survey sequencing and comparative analysis of the elephant shark (Callorhinchus milii) genome.</title>
        <authorList>
            <person name="Venkatesh B."/>
            <person name="Kirkness E.F."/>
            <person name="Loh Y.H."/>
            <person name="Halpern A.L."/>
            <person name="Lee A.P."/>
            <person name="Johnson J."/>
            <person name="Dandona N."/>
            <person name="Viswanathan L.D."/>
            <person name="Tay A."/>
            <person name="Venter J.C."/>
            <person name="Strausberg R.L."/>
            <person name="Brenner S."/>
        </authorList>
    </citation>
    <scope>NUCLEOTIDE SEQUENCE [LARGE SCALE GENOMIC DNA]</scope>
</reference>
<dbReference type="InParanoid" id="A0A4W3GLY6"/>
<evidence type="ECO:0000256" key="1">
    <source>
        <dbReference type="ARBA" id="ARBA00004123"/>
    </source>
</evidence>
<reference evidence="10" key="5">
    <citation type="submission" date="2025-09" db="UniProtKB">
        <authorList>
            <consortium name="Ensembl"/>
        </authorList>
    </citation>
    <scope>IDENTIFICATION</scope>
</reference>
<evidence type="ECO:0000256" key="2">
    <source>
        <dbReference type="ARBA" id="ARBA00005661"/>
    </source>
</evidence>
<dbReference type="OMA" id="WMDSDRT"/>
<evidence type="ECO:0000259" key="9">
    <source>
        <dbReference type="PROSITE" id="PS50071"/>
    </source>
</evidence>
<keyword evidence="4 7" id="KW-0238">DNA-binding</keyword>
<evidence type="ECO:0000256" key="4">
    <source>
        <dbReference type="ARBA" id="ARBA00023125"/>
    </source>
</evidence>
<dbReference type="GeneTree" id="ENSGT00940000161610"/>
<dbReference type="PRINTS" id="PR00024">
    <property type="entry name" value="HOMEOBOX"/>
</dbReference>
<dbReference type="GO" id="GO:0030154">
    <property type="term" value="P:cell differentiation"/>
    <property type="evidence" value="ECO:0007669"/>
    <property type="project" value="TreeGrafter"/>
</dbReference>
<accession>A0A4W3GLY6</accession>
<reference evidence="11" key="1">
    <citation type="journal article" date="2006" name="Science">
        <title>Ancient noncoding elements conserved in the human genome.</title>
        <authorList>
            <person name="Venkatesh B."/>
            <person name="Kirkness E.F."/>
            <person name="Loh Y.H."/>
            <person name="Halpern A.L."/>
            <person name="Lee A.P."/>
            <person name="Johnson J."/>
            <person name="Dandona N."/>
            <person name="Viswanathan L.D."/>
            <person name="Tay A."/>
            <person name="Venter J.C."/>
            <person name="Strausberg R.L."/>
            <person name="Brenner S."/>
        </authorList>
    </citation>
    <scope>NUCLEOTIDE SEQUENCE [LARGE SCALE GENOMIC DNA]</scope>
</reference>
<dbReference type="Proteomes" id="UP000314986">
    <property type="component" value="Unassembled WGS sequence"/>
</dbReference>
<dbReference type="SMART" id="SM00389">
    <property type="entry name" value="HOX"/>
    <property type="match status" value="1"/>
</dbReference>
<evidence type="ECO:0000313" key="11">
    <source>
        <dbReference type="Proteomes" id="UP000314986"/>
    </source>
</evidence>
<dbReference type="GO" id="GO:0000978">
    <property type="term" value="F:RNA polymerase II cis-regulatory region sequence-specific DNA binding"/>
    <property type="evidence" value="ECO:0007669"/>
    <property type="project" value="TreeGrafter"/>
</dbReference>
<dbReference type="AlphaFoldDB" id="A0A4W3GLY6"/>
<comment type="similarity">
    <text evidence="2">Belongs to the NK-2 homeobox family.</text>
</comment>
<keyword evidence="6 7" id="KW-0539">Nucleus</keyword>
<proteinExistence type="inferred from homology"/>
<keyword evidence="5 7" id="KW-0371">Homeobox</keyword>
<dbReference type="InterPro" id="IPR017970">
    <property type="entry name" value="Homeobox_CS"/>
</dbReference>
<dbReference type="SUPFAM" id="SSF46689">
    <property type="entry name" value="Homeodomain-like"/>
    <property type="match status" value="1"/>
</dbReference>
<reference evidence="10" key="4">
    <citation type="submission" date="2025-08" db="UniProtKB">
        <authorList>
            <consortium name="Ensembl"/>
        </authorList>
    </citation>
    <scope>IDENTIFICATION</scope>
</reference>
<dbReference type="InterPro" id="IPR009057">
    <property type="entry name" value="Homeodomain-like_sf"/>
</dbReference>
<feature type="DNA-binding region" description="Homeobox" evidence="7">
    <location>
        <begin position="25"/>
        <end position="84"/>
    </location>
</feature>
<evidence type="ECO:0000256" key="8">
    <source>
        <dbReference type="RuleBase" id="RU000682"/>
    </source>
</evidence>
<organism evidence="10 11">
    <name type="scientific">Callorhinchus milii</name>
    <name type="common">Ghost shark</name>
    <dbReference type="NCBI Taxonomy" id="7868"/>
    <lineage>
        <taxon>Eukaryota</taxon>
        <taxon>Metazoa</taxon>
        <taxon>Chordata</taxon>
        <taxon>Craniata</taxon>
        <taxon>Vertebrata</taxon>
        <taxon>Chondrichthyes</taxon>
        <taxon>Holocephali</taxon>
        <taxon>Chimaeriformes</taxon>
        <taxon>Callorhinchidae</taxon>
        <taxon>Callorhinchus</taxon>
    </lineage>
</organism>
<dbReference type="GO" id="GO:0005634">
    <property type="term" value="C:nucleus"/>
    <property type="evidence" value="ECO:0007669"/>
    <property type="project" value="UniProtKB-SubCell"/>
</dbReference>
<keyword evidence="11" id="KW-1185">Reference proteome</keyword>
<dbReference type="PANTHER" id="PTHR24340:SF82">
    <property type="entry name" value="HOMEOBOX PROTEIN VND"/>
    <property type="match status" value="1"/>
</dbReference>
<keyword evidence="3" id="KW-0217">Developmental protein</keyword>
<dbReference type="InterPro" id="IPR001356">
    <property type="entry name" value="HD"/>
</dbReference>
<dbReference type="Ensembl" id="ENSCMIT00000004052.1">
    <property type="protein sequence ID" value="ENSCMIP00000003905.1"/>
    <property type="gene ID" value="ENSCMIG00000002331.1"/>
</dbReference>
<evidence type="ECO:0000313" key="10">
    <source>
        <dbReference type="Ensembl" id="ENSCMIP00000003905.1"/>
    </source>
</evidence>
<name>A0A4W3GLY6_CALMI</name>
<dbReference type="PROSITE" id="PS50071">
    <property type="entry name" value="HOMEOBOX_2"/>
    <property type="match status" value="1"/>
</dbReference>
<dbReference type="Pfam" id="PF00046">
    <property type="entry name" value="Homeodomain"/>
    <property type="match status" value="1"/>
</dbReference>
<dbReference type="CDD" id="cd00086">
    <property type="entry name" value="homeodomain"/>
    <property type="match status" value="1"/>
</dbReference>
<protein>
    <submittedName>
        <fullName evidence="10">NK2 homeobox 8</fullName>
    </submittedName>
</protein>
<feature type="domain" description="Homeobox" evidence="9">
    <location>
        <begin position="23"/>
        <end position="83"/>
    </location>
</feature>
<sequence>IKRQKPATASLLCIDSGSIMGNEKKKKRRVLFSKAQTLELERRFRQQRYLSAPEREHLARLLSLTPTQVKIWFQNHRYKIKRARVDGTLETDANQSSFVRRVAVPVLIRDGKPCHTCSITSVKLQDKPSGTVQPNSSYAAFTLHGFQHIQHTAPFGIFPGYQHLTHPAMQRQQWNW</sequence>
<comment type="subcellular location">
    <subcellularLocation>
        <location evidence="1 7 8">Nucleus</location>
    </subcellularLocation>
</comment>
<dbReference type="FunFam" id="1.10.10.60:FF:000101">
    <property type="entry name" value="NK2 homeobox 8"/>
    <property type="match status" value="1"/>
</dbReference>
<evidence type="ECO:0000256" key="7">
    <source>
        <dbReference type="PROSITE-ProRule" id="PRU00108"/>
    </source>
</evidence>
<dbReference type="GO" id="GO:0000981">
    <property type="term" value="F:DNA-binding transcription factor activity, RNA polymerase II-specific"/>
    <property type="evidence" value="ECO:0007669"/>
    <property type="project" value="InterPro"/>
</dbReference>
<dbReference type="PANTHER" id="PTHR24340">
    <property type="entry name" value="HOMEOBOX PROTEIN NKX"/>
    <property type="match status" value="1"/>
</dbReference>
<dbReference type="InterPro" id="IPR050394">
    <property type="entry name" value="Homeobox_NK-like"/>
</dbReference>